<comment type="caution">
    <text evidence="1">The sequence shown here is derived from an EMBL/GenBank/DDBJ whole genome shotgun (WGS) entry which is preliminary data.</text>
</comment>
<sequence>MDSVIIGELVELTDTTLEESWNSPNDKNKIRERANGSNMCLVRTERELEGVEPAGPAPTIARVKLEKRKLEPPSNNNWETVVEIHQQA</sequence>
<gene>
    <name evidence="1" type="ORF">NDU88_002308</name>
</gene>
<accession>A0AAV7P6N5</accession>
<proteinExistence type="predicted"/>
<organism evidence="1 2">
    <name type="scientific">Pleurodeles waltl</name>
    <name type="common">Iberian ribbed newt</name>
    <dbReference type="NCBI Taxonomy" id="8319"/>
    <lineage>
        <taxon>Eukaryota</taxon>
        <taxon>Metazoa</taxon>
        <taxon>Chordata</taxon>
        <taxon>Craniata</taxon>
        <taxon>Vertebrata</taxon>
        <taxon>Euteleostomi</taxon>
        <taxon>Amphibia</taxon>
        <taxon>Batrachia</taxon>
        <taxon>Caudata</taxon>
        <taxon>Salamandroidea</taxon>
        <taxon>Salamandridae</taxon>
        <taxon>Pleurodelinae</taxon>
        <taxon>Pleurodeles</taxon>
    </lineage>
</organism>
<protein>
    <submittedName>
        <fullName evidence="1">Uncharacterized protein</fullName>
    </submittedName>
</protein>
<keyword evidence="2" id="KW-1185">Reference proteome</keyword>
<dbReference type="AlphaFoldDB" id="A0AAV7P6N5"/>
<evidence type="ECO:0000313" key="2">
    <source>
        <dbReference type="Proteomes" id="UP001066276"/>
    </source>
</evidence>
<dbReference type="EMBL" id="JANPWB010000011">
    <property type="protein sequence ID" value="KAJ1123841.1"/>
    <property type="molecule type" value="Genomic_DNA"/>
</dbReference>
<evidence type="ECO:0000313" key="1">
    <source>
        <dbReference type="EMBL" id="KAJ1123841.1"/>
    </source>
</evidence>
<reference evidence="1" key="1">
    <citation type="journal article" date="2022" name="bioRxiv">
        <title>Sequencing and chromosome-scale assembly of the giantPleurodeles waltlgenome.</title>
        <authorList>
            <person name="Brown T."/>
            <person name="Elewa A."/>
            <person name="Iarovenko S."/>
            <person name="Subramanian E."/>
            <person name="Araus A.J."/>
            <person name="Petzold A."/>
            <person name="Susuki M."/>
            <person name="Suzuki K.-i.T."/>
            <person name="Hayashi T."/>
            <person name="Toyoda A."/>
            <person name="Oliveira C."/>
            <person name="Osipova E."/>
            <person name="Leigh N.D."/>
            <person name="Simon A."/>
            <person name="Yun M.H."/>
        </authorList>
    </citation>
    <scope>NUCLEOTIDE SEQUENCE</scope>
    <source>
        <strain evidence="1">20211129_DDA</strain>
        <tissue evidence="1">Liver</tissue>
    </source>
</reference>
<dbReference type="Proteomes" id="UP001066276">
    <property type="component" value="Chromosome 7"/>
</dbReference>
<name>A0AAV7P6N5_PLEWA</name>